<evidence type="ECO:0000313" key="6">
    <source>
        <dbReference type="RefSeq" id="XP_052754957.1"/>
    </source>
</evidence>
<feature type="compositionally biased region" description="Acidic residues" evidence="1">
    <location>
        <begin position="85"/>
        <end position="96"/>
    </location>
</feature>
<feature type="domain" description="PiggyBac transposable element-derived protein" evidence="2">
    <location>
        <begin position="141"/>
        <end position="495"/>
    </location>
</feature>
<protein>
    <submittedName>
        <fullName evidence="4 5">PiggyBac transposable element-derived protein 4-like</fullName>
    </submittedName>
</protein>
<feature type="region of interest" description="Disordered" evidence="1">
    <location>
        <begin position="85"/>
        <end position="110"/>
    </location>
</feature>
<accession>A0ABM3MUC0</accession>
<name>A0ABM3MUC0_GALME</name>
<evidence type="ECO:0000256" key="1">
    <source>
        <dbReference type="SAM" id="MobiDB-lite"/>
    </source>
</evidence>
<dbReference type="GeneID" id="113510118"/>
<dbReference type="RefSeq" id="XP_052754957.1">
    <property type="nucleotide sequence ID" value="XM_052898997.1"/>
</dbReference>
<reference evidence="4 5" key="1">
    <citation type="submission" date="2025-05" db="UniProtKB">
        <authorList>
            <consortium name="RefSeq"/>
        </authorList>
    </citation>
    <scope>IDENTIFICATION</scope>
    <source>
        <tissue evidence="4 5">Whole larvae</tissue>
    </source>
</reference>
<organism evidence="3 6">
    <name type="scientific">Galleria mellonella</name>
    <name type="common">Greater wax moth</name>
    <dbReference type="NCBI Taxonomy" id="7137"/>
    <lineage>
        <taxon>Eukaryota</taxon>
        <taxon>Metazoa</taxon>
        <taxon>Ecdysozoa</taxon>
        <taxon>Arthropoda</taxon>
        <taxon>Hexapoda</taxon>
        <taxon>Insecta</taxon>
        <taxon>Pterygota</taxon>
        <taxon>Neoptera</taxon>
        <taxon>Endopterygota</taxon>
        <taxon>Lepidoptera</taxon>
        <taxon>Glossata</taxon>
        <taxon>Ditrysia</taxon>
        <taxon>Pyraloidea</taxon>
        <taxon>Pyralidae</taxon>
        <taxon>Galleriinae</taxon>
        <taxon>Galleria</taxon>
    </lineage>
</organism>
<dbReference type="RefSeq" id="XP_026749337.2">
    <property type="nucleotide sequence ID" value="XM_026893536.3"/>
</dbReference>
<evidence type="ECO:0000313" key="5">
    <source>
        <dbReference type="RefSeq" id="XP_052754952.1"/>
    </source>
</evidence>
<evidence type="ECO:0000259" key="2">
    <source>
        <dbReference type="Pfam" id="PF13843"/>
    </source>
</evidence>
<evidence type="ECO:0000313" key="4">
    <source>
        <dbReference type="RefSeq" id="XP_026749337.2"/>
    </source>
</evidence>
<proteinExistence type="predicted"/>
<dbReference type="Proteomes" id="UP001652740">
    <property type="component" value="Unplaced"/>
</dbReference>
<feature type="compositionally biased region" description="Basic and acidic residues" evidence="1">
    <location>
        <begin position="100"/>
        <end position="110"/>
    </location>
</feature>
<feature type="region of interest" description="Disordered" evidence="1">
    <location>
        <begin position="1"/>
        <end position="56"/>
    </location>
</feature>
<dbReference type="RefSeq" id="XP_052754952.1">
    <property type="nucleotide sequence ID" value="XM_052898992.1"/>
</dbReference>
<evidence type="ECO:0000313" key="3">
    <source>
        <dbReference type="Proteomes" id="UP001652740"/>
    </source>
</evidence>
<keyword evidence="3" id="KW-1185">Reference proteome</keyword>
<dbReference type="PANTHER" id="PTHR46599">
    <property type="entry name" value="PIGGYBAC TRANSPOSABLE ELEMENT-DERIVED PROTEIN 4"/>
    <property type="match status" value="1"/>
</dbReference>
<dbReference type="PANTHER" id="PTHR46599:SF3">
    <property type="entry name" value="PIGGYBAC TRANSPOSABLE ELEMENT-DERIVED PROTEIN 4"/>
    <property type="match status" value="1"/>
</dbReference>
<sequence length="606" mass="70422">MDDVKPQSELMVPKPPNVPQETNEEVVGEILGVDDVTSRLIEPDSASEGNSDYYEDDEDFGPHYMTLCEAAQIVRLEILYEDDQSDNEGAENEADPDQIGADKTENATKQEEFAWTDDFSTFTSKKELYERSPGPTAYSQDPAELFTFIWDEAIITSIVEETNMYAWQIIDTYAEIGKIPKYLESWEDTTVSEMYRFFTILCLMGVAYRPDMKRYWCTKGFGMPYIQTIMSQDRFNQLLKCLHFTDNYILSPSLKGNARKVAKFEPILQHCNEKFSSLYVPRQALKLEESLLLWDGQIKDDPDICIKCLELREAKTGYLLKYLFQPYESTNEPRGFGDETANVLKLMEDYLDVGHMLLVDNWYDQLSLSRYLKTRSTDVVGQIKKYRSKLPPDVKNASKRRLRDTPGNCIHKHCGDISLTTWNYSSVVTSITSTYHGNEFHDGRPAAFHTYLKYTADTGTQDQILSTYLFAKKRSQKWYFRALRSLIYTSVLNGYIIYSHNPITKHYLPQTDYFLKVCKGLLLRYPRPKIPPLVPESVWFDPKHHMPRLPDEDSIERRCAQCFIMQPNTELLYMCNRCKVFLCVDNCWRNYHSVDNVVAQRRMVCP</sequence>
<dbReference type="Pfam" id="PF13843">
    <property type="entry name" value="DDE_Tnp_1_7"/>
    <property type="match status" value="1"/>
</dbReference>
<dbReference type="InterPro" id="IPR029526">
    <property type="entry name" value="PGBD"/>
</dbReference>
<gene>
    <name evidence="4 5 6" type="primary">LOC113510118</name>
</gene>